<dbReference type="SMART" id="SM00091">
    <property type="entry name" value="PAS"/>
    <property type="match status" value="1"/>
</dbReference>
<feature type="domain" description="PAC" evidence="12">
    <location>
        <begin position="94"/>
        <end position="146"/>
    </location>
</feature>
<evidence type="ECO:0000256" key="9">
    <source>
        <dbReference type="PIRSR" id="PIRSR037432-51"/>
    </source>
</evidence>
<keyword evidence="4" id="KW-0808">Transferase</keyword>
<gene>
    <name evidence="13" type="ORF">P0Y55_01930</name>
</gene>
<dbReference type="InterPro" id="IPR003594">
    <property type="entry name" value="HATPase_dom"/>
</dbReference>
<dbReference type="Pfam" id="PF07730">
    <property type="entry name" value="HisKA_3"/>
    <property type="match status" value="1"/>
</dbReference>
<dbReference type="Pfam" id="PF02518">
    <property type="entry name" value="HATPase_c"/>
    <property type="match status" value="1"/>
</dbReference>
<dbReference type="Gene3D" id="3.30.565.10">
    <property type="entry name" value="Histidine kinase-like ATPase, C-terminal domain"/>
    <property type="match status" value="1"/>
</dbReference>
<protein>
    <recommendedName>
        <fullName evidence="2">histidine kinase</fullName>
        <ecNumber evidence="2">2.7.13.3</ecNumber>
    </recommendedName>
</protein>
<reference evidence="13" key="1">
    <citation type="submission" date="2023-03" db="EMBL/GenBank/DDBJ databases">
        <title>Andean soil-derived lignocellulolytic bacterial consortium as a source of novel taxa and putative plastic-active enzymes.</title>
        <authorList>
            <person name="Diaz-Garcia L."/>
            <person name="Chuvochina M."/>
            <person name="Feuerriegel G."/>
            <person name="Bunk B."/>
            <person name="Sproer C."/>
            <person name="Streit W.R."/>
            <person name="Rodriguez L.M."/>
            <person name="Overmann J."/>
            <person name="Jimenez D.J."/>
        </authorList>
    </citation>
    <scope>NUCLEOTIDE SEQUENCE</scope>
    <source>
        <strain evidence="13">MAG 2441</strain>
    </source>
</reference>
<dbReference type="CDD" id="cd00130">
    <property type="entry name" value="PAS"/>
    <property type="match status" value="1"/>
</dbReference>
<evidence type="ECO:0000256" key="8">
    <source>
        <dbReference type="ARBA" id="ARBA00023012"/>
    </source>
</evidence>
<keyword evidence="6" id="KW-0418">Kinase</keyword>
<dbReference type="CDD" id="cd16917">
    <property type="entry name" value="HATPase_UhpB-NarQ-NarX-like"/>
    <property type="match status" value="1"/>
</dbReference>
<sequence length="347" mass="39285">MNRNYGSRDPNQPDSIDETLKQLSDLKFALDEASIVAATDPKGKIIYVNDKFCEISHYRREELIGQDHRIINSGLHTKAFIKNLWDTIASGHVWRGEIQNRNKHGGLYWVDTTIVPLLDKEGKPYQYLAIRHEVTALKQAEAERQQLLTQMMQIQEEERKRFSRDLHDGIGQSLFSLLISLDRMIAEGRNAGLEDIRHNVSELMADVRSLAWEMRPSVLDDLGVVPALRTYLDNFSKHYGMKVEFINDLRKRLPIQVETAIYRVIQEALTNIGKYADVATATVEVRDLGSSLEVVITDQGRGFTRTSTVKGVGLLSMEERARAIGGELRIASEPNVGTTVTLIIQNL</sequence>
<dbReference type="PROSITE" id="PS50113">
    <property type="entry name" value="PAC"/>
    <property type="match status" value="1"/>
</dbReference>
<dbReference type="PROSITE" id="PS50112">
    <property type="entry name" value="PAS"/>
    <property type="match status" value="1"/>
</dbReference>
<dbReference type="GO" id="GO:0000155">
    <property type="term" value="F:phosphorelay sensor kinase activity"/>
    <property type="evidence" value="ECO:0007669"/>
    <property type="project" value="InterPro"/>
</dbReference>
<dbReference type="InterPro" id="IPR001610">
    <property type="entry name" value="PAC"/>
</dbReference>
<dbReference type="Pfam" id="PF13426">
    <property type="entry name" value="PAS_9"/>
    <property type="match status" value="1"/>
</dbReference>
<evidence type="ECO:0000256" key="1">
    <source>
        <dbReference type="ARBA" id="ARBA00000085"/>
    </source>
</evidence>
<keyword evidence="8" id="KW-0902">Two-component regulatory system</keyword>
<dbReference type="GO" id="GO:0005524">
    <property type="term" value="F:ATP binding"/>
    <property type="evidence" value="ECO:0007669"/>
    <property type="project" value="UniProtKB-KW"/>
</dbReference>
<dbReference type="PANTHER" id="PTHR24421:SF10">
    <property type="entry name" value="NITRATE_NITRITE SENSOR PROTEIN NARQ"/>
    <property type="match status" value="1"/>
</dbReference>
<dbReference type="PANTHER" id="PTHR24421">
    <property type="entry name" value="NITRATE/NITRITE SENSOR PROTEIN NARX-RELATED"/>
    <property type="match status" value="1"/>
</dbReference>
<dbReference type="InterPro" id="IPR000014">
    <property type="entry name" value="PAS"/>
</dbReference>
<accession>A0AA95JDD5</accession>
<keyword evidence="5" id="KW-0547">Nucleotide-binding</keyword>
<evidence type="ECO:0000256" key="4">
    <source>
        <dbReference type="ARBA" id="ARBA00022679"/>
    </source>
</evidence>
<dbReference type="InterPro" id="IPR036890">
    <property type="entry name" value="HATPase_C_sf"/>
</dbReference>
<proteinExistence type="predicted"/>
<dbReference type="InterPro" id="IPR000700">
    <property type="entry name" value="PAS-assoc_C"/>
</dbReference>
<comment type="PTM">
    <text evidence="9">Autophosphorylated.</text>
</comment>
<feature type="modified residue" description="Phosphohistidine; by autocatalysis" evidence="9">
    <location>
        <position position="167"/>
    </location>
</feature>
<dbReference type="GO" id="GO:0046983">
    <property type="term" value="F:protein dimerization activity"/>
    <property type="evidence" value="ECO:0007669"/>
    <property type="project" value="InterPro"/>
</dbReference>
<feature type="domain" description="PAS" evidence="11">
    <location>
        <begin position="36"/>
        <end position="66"/>
    </location>
</feature>
<name>A0AA95JDD5_9BACL</name>
<dbReference type="EMBL" id="CP119317">
    <property type="protein sequence ID" value="WEK54862.1"/>
    <property type="molecule type" value="Genomic_DNA"/>
</dbReference>
<dbReference type="NCBIfam" id="TIGR00229">
    <property type="entry name" value="sensory_box"/>
    <property type="match status" value="1"/>
</dbReference>
<dbReference type="Proteomes" id="UP001178662">
    <property type="component" value="Chromosome"/>
</dbReference>
<evidence type="ECO:0000259" key="12">
    <source>
        <dbReference type="PROSITE" id="PS50113"/>
    </source>
</evidence>
<dbReference type="GO" id="GO:0005737">
    <property type="term" value="C:cytoplasm"/>
    <property type="evidence" value="ECO:0007669"/>
    <property type="project" value="InterPro"/>
</dbReference>
<dbReference type="GO" id="GO:0016020">
    <property type="term" value="C:membrane"/>
    <property type="evidence" value="ECO:0007669"/>
    <property type="project" value="InterPro"/>
</dbReference>
<dbReference type="SUPFAM" id="SSF55874">
    <property type="entry name" value="ATPase domain of HSP90 chaperone/DNA topoisomerase II/histidine kinase"/>
    <property type="match status" value="1"/>
</dbReference>
<comment type="catalytic activity">
    <reaction evidence="1">
        <text>ATP + protein L-histidine = ADP + protein N-phospho-L-histidine.</text>
        <dbReference type="EC" id="2.7.13.3"/>
    </reaction>
</comment>
<dbReference type="InterPro" id="IPR011712">
    <property type="entry name" value="Sig_transdc_His_kin_sub3_dim/P"/>
</dbReference>
<keyword evidence="7" id="KW-0067">ATP-binding</keyword>
<evidence type="ECO:0000313" key="14">
    <source>
        <dbReference type="Proteomes" id="UP001178662"/>
    </source>
</evidence>
<evidence type="ECO:0000256" key="10">
    <source>
        <dbReference type="SAM" id="Coils"/>
    </source>
</evidence>
<dbReference type="Gene3D" id="3.30.450.20">
    <property type="entry name" value="PAS domain"/>
    <property type="match status" value="1"/>
</dbReference>
<keyword evidence="14" id="KW-1185">Reference proteome</keyword>
<evidence type="ECO:0000256" key="6">
    <source>
        <dbReference type="ARBA" id="ARBA00022777"/>
    </source>
</evidence>
<organism evidence="13 14">
    <name type="scientific">Candidatus Cohnella colombiensis</name>
    <dbReference type="NCBI Taxonomy" id="3121368"/>
    <lineage>
        <taxon>Bacteria</taxon>
        <taxon>Bacillati</taxon>
        <taxon>Bacillota</taxon>
        <taxon>Bacilli</taxon>
        <taxon>Bacillales</taxon>
        <taxon>Paenibacillaceae</taxon>
        <taxon>Cohnella</taxon>
    </lineage>
</organism>
<dbReference type="Gene3D" id="1.20.5.1930">
    <property type="match status" value="1"/>
</dbReference>
<dbReference type="GO" id="GO:0005506">
    <property type="term" value="F:iron ion binding"/>
    <property type="evidence" value="ECO:0007669"/>
    <property type="project" value="InterPro"/>
</dbReference>
<evidence type="ECO:0000256" key="5">
    <source>
        <dbReference type="ARBA" id="ARBA00022741"/>
    </source>
</evidence>
<evidence type="ECO:0000259" key="11">
    <source>
        <dbReference type="PROSITE" id="PS50112"/>
    </source>
</evidence>
<feature type="coiled-coil region" evidence="10">
    <location>
        <begin position="130"/>
        <end position="157"/>
    </location>
</feature>
<keyword evidence="10" id="KW-0175">Coiled coil</keyword>
<keyword evidence="3 9" id="KW-0597">Phosphoprotein</keyword>
<dbReference type="AlphaFoldDB" id="A0AA95JDD5"/>
<evidence type="ECO:0000313" key="13">
    <source>
        <dbReference type="EMBL" id="WEK54862.1"/>
    </source>
</evidence>
<dbReference type="InterPro" id="IPR050482">
    <property type="entry name" value="Sensor_HK_TwoCompSys"/>
</dbReference>
<dbReference type="SUPFAM" id="SSF55785">
    <property type="entry name" value="PYP-like sensor domain (PAS domain)"/>
    <property type="match status" value="1"/>
</dbReference>
<dbReference type="SMART" id="SM00387">
    <property type="entry name" value="HATPase_c"/>
    <property type="match status" value="1"/>
</dbReference>
<dbReference type="EC" id="2.7.13.3" evidence="2"/>
<evidence type="ECO:0000256" key="7">
    <source>
        <dbReference type="ARBA" id="ARBA00022840"/>
    </source>
</evidence>
<dbReference type="InterPro" id="IPR035965">
    <property type="entry name" value="PAS-like_dom_sf"/>
</dbReference>
<dbReference type="SMART" id="SM00086">
    <property type="entry name" value="PAC"/>
    <property type="match status" value="1"/>
</dbReference>
<evidence type="ECO:0000256" key="2">
    <source>
        <dbReference type="ARBA" id="ARBA00012438"/>
    </source>
</evidence>
<evidence type="ECO:0000256" key="3">
    <source>
        <dbReference type="ARBA" id="ARBA00022553"/>
    </source>
</evidence>